<dbReference type="EMBL" id="JACCJB010000017">
    <property type="protein sequence ID" value="KAF6220224.1"/>
    <property type="molecule type" value="Genomic_DNA"/>
</dbReference>
<protein>
    <submittedName>
        <fullName evidence="1">Uncharacterized protein</fullName>
    </submittedName>
</protein>
<sequence length="356" mass="38186">MKVEGTFTHAKKVLTIQWGLRLGESKGSHSLQGCIILHDGNPKLATLKYNKENKIAIANLYPSVSEDRGASSTDPDAISEIQSEVASLYFNSGNDNLLMEDWTYEPGYHLPAKVLVFGHHFDFQVEIKKAGLIASGSLAGPITLTVAELVGWVDPHKKRSQTPGPTAILGKFEERHLEGTAQFFGNLLSIPSPSIRFIYKSKRVSLSNRSYPLKDVCANDFELDEFELVLETPWSAQNIETMLLNNITGSLQRIGEGIWKRPQGLVSIMAAIAVERYAKSTIAGLICRSVRSKKLEKAGAVASEAEATAEAVAGVEGAAGGVAGAASVTGTAEVIAFQGEALLKMLAISAGPKSFG</sequence>
<dbReference type="Proteomes" id="UP000593566">
    <property type="component" value="Unassembled WGS sequence"/>
</dbReference>
<comment type="caution">
    <text evidence="1">The sequence shown here is derived from an EMBL/GenBank/DDBJ whole genome shotgun (WGS) entry which is preliminary data.</text>
</comment>
<proteinExistence type="predicted"/>
<keyword evidence="2" id="KW-1185">Reference proteome</keyword>
<dbReference type="RefSeq" id="XP_037149659.1">
    <property type="nucleotide sequence ID" value="XM_037294278.1"/>
</dbReference>
<name>A0A8H6CBH8_9LECA</name>
<dbReference type="AlphaFoldDB" id="A0A8H6CBH8"/>
<evidence type="ECO:0000313" key="1">
    <source>
        <dbReference type="EMBL" id="KAF6220224.1"/>
    </source>
</evidence>
<accession>A0A8H6CBH8</accession>
<organism evidence="1 2">
    <name type="scientific">Letharia lupina</name>
    <dbReference type="NCBI Taxonomy" id="560253"/>
    <lineage>
        <taxon>Eukaryota</taxon>
        <taxon>Fungi</taxon>
        <taxon>Dikarya</taxon>
        <taxon>Ascomycota</taxon>
        <taxon>Pezizomycotina</taxon>
        <taxon>Lecanoromycetes</taxon>
        <taxon>OSLEUM clade</taxon>
        <taxon>Lecanoromycetidae</taxon>
        <taxon>Lecanorales</taxon>
        <taxon>Lecanorineae</taxon>
        <taxon>Parmeliaceae</taxon>
        <taxon>Letharia</taxon>
    </lineage>
</organism>
<reference evidence="1 2" key="1">
    <citation type="journal article" date="2020" name="Genomics">
        <title>Complete, high-quality genomes from long-read metagenomic sequencing of two wolf lichen thalli reveals enigmatic genome architecture.</title>
        <authorList>
            <person name="McKenzie S.K."/>
            <person name="Walston R.F."/>
            <person name="Allen J.L."/>
        </authorList>
    </citation>
    <scope>NUCLEOTIDE SEQUENCE [LARGE SCALE GENOMIC DNA]</scope>
    <source>
        <strain evidence="1">WasteWater1</strain>
    </source>
</reference>
<gene>
    <name evidence="1" type="ORF">HO133_003356</name>
</gene>
<dbReference type="GeneID" id="59331767"/>
<evidence type="ECO:0000313" key="2">
    <source>
        <dbReference type="Proteomes" id="UP000593566"/>
    </source>
</evidence>